<dbReference type="InterPro" id="IPR005119">
    <property type="entry name" value="LysR_subst-bd"/>
</dbReference>
<dbReference type="Pfam" id="PF03466">
    <property type="entry name" value="LysR_substrate"/>
    <property type="match status" value="1"/>
</dbReference>
<dbReference type="EMBL" id="CP047045">
    <property type="protein sequence ID" value="QGZ96607.1"/>
    <property type="molecule type" value="Genomic_DNA"/>
</dbReference>
<keyword evidence="2" id="KW-0805">Transcription regulation</keyword>
<accession>A0A6I6MV18</accession>
<dbReference type="PROSITE" id="PS50931">
    <property type="entry name" value="HTH_LYSR"/>
    <property type="match status" value="1"/>
</dbReference>
<dbReference type="InterPro" id="IPR000847">
    <property type="entry name" value="LysR_HTH_N"/>
</dbReference>
<feature type="domain" description="HTH lysR-type" evidence="5">
    <location>
        <begin position="16"/>
        <end position="73"/>
    </location>
</feature>
<evidence type="ECO:0000256" key="3">
    <source>
        <dbReference type="ARBA" id="ARBA00023125"/>
    </source>
</evidence>
<dbReference type="GO" id="GO:0043565">
    <property type="term" value="F:sequence-specific DNA binding"/>
    <property type="evidence" value="ECO:0007669"/>
    <property type="project" value="TreeGrafter"/>
</dbReference>
<evidence type="ECO:0000259" key="5">
    <source>
        <dbReference type="PROSITE" id="PS50931"/>
    </source>
</evidence>
<evidence type="ECO:0000256" key="1">
    <source>
        <dbReference type="ARBA" id="ARBA00009437"/>
    </source>
</evidence>
<proteinExistence type="inferred from homology"/>
<dbReference type="PRINTS" id="PR00039">
    <property type="entry name" value="HTHLYSR"/>
</dbReference>
<dbReference type="AlphaFoldDB" id="A0A6I6MV18"/>
<dbReference type="InterPro" id="IPR036390">
    <property type="entry name" value="WH_DNA-bd_sf"/>
</dbReference>
<dbReference type="FunFam" id="1.10.10.10:FF:000001">
    <property type="entry name" value="LysR family transcriptional regulator"/>
    <property type="match status" value="1"/>
</dbReference>
<keyword evidence="7" id="KW-1185">Reference proteome</keyword>
<evidence type="ECO:0000256" key="2">
    <source>
        <dbReference type="ARBA" id="ARBA00023015"/>
    </source>
</evidence>
<evidence type="ECO:0000313" key="6">
    <source>
        <dbReference type="EMBL" id="QGZ96607.1"/>
    </source>
</evidence>
<comment type="similarity">
    <text evidence="1">Belongs to the LysR transcriptional regulatory family.</text>
</comment>
<dbReference type="PANTHER" id="PTHR30537">
    <property type="entry name" value="HTH-TYPE TRANSCRIPTIONAL REGULATOR"/>
    <property type="match status" value="1"/>
</dbReference>
<dbReference type="Proteomes" id="UP000431269">
    <property type="component" value="Chromosome"/>
</dbReference>
<dbReference type="RefSeq" id="WP_158767386.1">
    <property type="nucleotide sequence ID" value="NZ_CP047045.1"/>
</dbReference>
<gene>
    <name evidence="6" type="primary">cysL</name>
    <name evidence="6" type="ORF">DSM104635_03467</name>
</gene>
<dbReference type="Pfam" id="PF00126">
    <property type="entry name" value="HTH_1"/>
    <property type="match status" value="1"/>
</dbReference>
<dbReference type="GO" id="GO:0003700">
    <property type="term" value="F:DNA-binding transcription factor activity"/>
    <property type="evidence" value="ECO:0007669"/>
    <property type="project" value="InterPro"/>
</dbReference>
<sequence>MGIRNDDKPVPASQDLDWDDLNFFLAVAEEKSLNKAAKRLRTTQPTVSKRLIELERRLGATLALRSTGGIQLTEEGRFVAQQAVAMARSVKQIRQEVAMRDHAPAGEVTISCPDALLTYFIAPAVANLHRVHPSIQLVLKSKAGDGEPVSDITIQFHETKRMEDVAIGLGWVHHVAFASRSYLDLYGGPQDIGEAFQHRMLMHTAYIAQAGWKPKQQPLQEILDYAVRTDCGPALVETTASGGGISSMPTYVARVDERLVCLEVGGELARVRFWLVYDRERGQLPRLRETIEWLRRVFDPAANPWFREEFIQPDEFEDAITAGEIKRKR</sequence>
<dbReference type="KEGG" id="tsv:DSM104635_03467"/>
<organism evidence="6 7">
    <name type="scientific">Terricaulis silvestris</name>
    <dbReference type="NCBI Taxonomy" id="2686094"/>
    <lineage>
        <taxon>Bacteria</taxon>
        <taxon>Pseudomonadati</taxon>
        <taxon>Pseudomonadota</taxon>
        <taxon>Alphaproteobacteria</taxon>
        <taxon>Caulobacterales</taxon>
        <taxon>Caulobacteraceae</taxon>
        <taxon>Terricaulis</taxon>
    </lineage>
</organism>
<name>A0A6I6MV18_9CAUL</name>
<dbReference type="SUPFAM" id="SSF46785">
    <property type="entry name" value="Winged helix' DNA-binding domain"/>
    <property type="match status" value="1"/>
</dbReference>
<evidence type="ECO:0000313" key="7">
    <source>
        <dbReference type="Proteomes" id="UP000431269"/>
    </source>
</evidence>
<dbReference type="InterPro" id="IPR036388">
    <property type="entry name" value="WH-like_DNA-bd_sf"/>
</dbReference>
<dbReference type="GO" id="GO:0006351">
    <property type="term" value="P:DNA-templated transcription"/>
    <property type="evidence" value="ECO:0007669"/>
    <property type="project" value="TreeGrafter"/>
</dbReference>
<protein>
    <submittedName>
        <fullName evidence="6">CysJI operon transcriptional activator</fullName>
    </submittedName>
</protein>
<evidence type="ECO:0000256" key="4">
    <source>
        <dbReference type="ARBA" id="ARBA00023163"/>
    </source>
</evidence>
<dbReference type="SUPFAM" id="SSF53850">
    <property type="entry name" value="Periplasmic binding protein-like II"/>
    <property type="match status" value="1"/>
</dbReference>
<dbReference type="PANTHER" id="PTHR30537:SF3">
    <property type="entry name" value="TRANSCRIPTIONAL REGULATORY PROTEIN"/>
    <property type="match status" value="1"/>
</dbReference>
<keyword evidence="3" id="KW-0238">DNA-binding</keyword>
<dbReference type="Gene3D" id="1.10.10.10">
    <property type="entry name" value="Winged helix-like DNA-binding domain superfamily/Winged helix DNA-binding domain"/>
    <property type="match status" value="1"/>
</dbReference>
<reference evidence="7" key="1">
    <citation type="submission" date="2019-12" db="EMBL/GenBank/DDBJ databases">
        <title>Complete genome of Terracaulis silvestris 0127_4.</title>
        <authorList>
            <person name="Vieira S."/>
            <person name="Riedel T."/>
            <person name="Sproer C."/>
            <person name="Pascual J."/>
            <person name="Boedeker C."/>
            <person name="Overmann J."/>
        </authorList>
    </citation>
    <scope>NUCLEOTIDE SEQUENCE [LARGE SCALE GENOMIC DNA]</scope>
    <source>
        <strain evidence="7">0127_4</strain>
    </source>
</reference>
<dbReference type="InterPro" id="IPR058163">
    <property type="entry name" value="LysR-type_TF_proteobact-type"/>
</dbReference>
<keyword evidence="4" id="KW-0804">Transcription</keyword>
<dbReference type="Gene3D" id="3.40.190.290">
    <property type="match status" value="1"/>
</dbReference>